<keyword evidence="1" id="KW-0812">Transmembrane</keyword>
<dbReference type="Proteomes" id="UP001152561">
    <property type="component" value="Unassembled WGS sequence"/>
</dbReference>
<feature type="transmembrane region" description="Helical" evidence="1">
    <location>
        <begin position="30"/>
        <end position="47"/>
    </location>
</feature>
<reference evidence="3" key="1">
    <citation type="journal article" date="2023" name="Proc. Natl. Acad. Sci. U.S.A.">
        <title>Genomic and structural basis for evolution of tropane alkaloid biosynthesis.</title>
        <authorList>
            <person name="Wanga Y.-J."/>
            <person name="Taina T."/>
            <person name="Yua J.-Y."/>
            <person name="Lia J."/>
            <person name="Xua B."/>
            <person name="Chenc J."/>
            <person name="D'Auriad J.C."/>
            <person name="Huanga J.-P."/>
            <person name="Huanga S.-X."/>
        </authorList>
    </citation>
    <scope>NUCLEOTIDE SEQUENCE [LARGE SCALE GENOMIC DNA]</scope>
    <source>
        <strain evidence="3">cv. KIB-2019</strain>
    </source>
</reference>
<gene>
    <name evidence="2" type="ORF">K7X08_006165</name>
</gene>
<dbReference type="EMBL" id="JAJAGQ010000002">
    <property type="protein sequence ID" value="KAJ8569588.1"/>
    <property type="molecule type" value="Genomic_DNA"/>
</dbReference>
<proteinExistence type="predicted"/>
<name>A0A9Q1MZ65_9SOLA</name>
<keyword evidence="1" id="KW-1133">Transmembrane helix</keyword>
<accession>A0A9Q1MZ65</accession>
<organism evidence="2 3">
    <name type="scientific">Anisodus acutangulus</name>
    <dbReference type="NCBI Taxonomy" id="402998"/>
    <lineage>
        <taxon>Eukaryota</taxon>
        <taxon>Viridiplantae</taxon>
        <taxon>Streptophyta</taxon>
        <taxon>Embryophyta</taxon>
        <taxon>Tracheophyta</taxon>
        <taxon>Spermatophyta</taxon>
        <taxon>Magnoliopsida</taxon>
        <taxon>eudicotyledons</taxon>
        <taxon>Gunneridae</taxon>
        <taxon>Pentapetalae</taxon>
        <taxon>asterids</taxon>
        <taxon>lamiids</taxon>
        <taxon>Solanales</taxon>
        <taxon>Solanaceae</taxon>
        <taxon>Solanoideae</taxon>
        <taxon>Hyoscyameae</taxon>
        <taxon>Anisodus</taxon>
    </lineage>
</organism>
<protein>
    <submittedName>
        <fullName evidence="2">Uncharacterized protein</fullName>
    </submittedName>
</protein>
<feature type="transmembrane region" description="Helical" evidence="1">
    <location>
        <begin position="204"/>
        <end position="231"/>
    </location>
</feature>
<feature type="transmembrane region" description="Helical" evidence="1">
    <location>
        <begin position="116"/>
        <end position="136"/>
    </location>
</feature>
<keyword evidence="3" id="KW-1185">Reference proteome</keyword>
<evidence type="ECO:0000256" key="1">
    <source>
        <dbReference type="SAM" id="Phobius"/>
    </source>
</evidence>
<evidence type="ECO:0000313" key="2">
    <source>
        <dbReference type="EMBL" id="KAJ8569588.1"/>
    </source>
</evidence>
<keyword evidence="1" id="KW-0472">Membrane</keyword>
<dbReference type="AlphaFoldDB" id="A0A9Q1MZ65"/>
<comment type="caution">
    <text evidence="2">The sequence shown here is derived from an EMBL/GenBank/DDBJ whole genome shotgun (WGS) entry which is preliminary data.</text>
</comment>
<sequence>MVDGYGLMDSFCWVLQSSESFFSWSHLSTGLSYVSFLIAILGLIFMLRNSKLVWCQLSRYMDGHLSASASTRIVVCIRGVWSGSCSSSQVFGNRASNLVSGIFSGDFLVGMSYIRFALYCSLLSVLAAIGSSYRAMNLFTERLCLSISVEMLMLFDDTTDEVSPMVMDTQSYGDSNRGFGIIGLREREFSIFCWVFLQSSEYFISWNGLVCRFVLSSQLSVSCILLAFFVLDASLMIQLMRSLIVEDIPDTKKFGSFDIVATKILDLLTTW</sequence>
<evidence type="ECO:0000313" key="3">
    <source>
        <dbReference type="Proteomes" id="UP001152561"/>
    </source>
</evidence>